<protein>
    <recommendedName>
        <fullName evidence="2">N-acetyltransferase domain-containing protein</fullName>
    </recommendedName>
</protein>
<reference evidence="3 4" key="1">
    <citation type="submission" date="2018-06" db="EMBL/GenBank/DDBJ databases">
        <authorList>
            <consortium name="Pathogen Informatics"/>
            <person name="Doyle S."/>
        </authorList>
    </citation>
    <scope>NUCLEOTIDE SEQUENCE [LARGE SCALE GENOMIC DNA]</scope>
    <source>
        <strain evidence="3 4">NCTC10211</strain>
    </source>
</reference>
<dbReference type="InterPro" id="IPR000182">
    <property type="entry name" value="GNAT_dom"/>
</dbReference>
<evidence type="ECO:0000313" key="3">
    <source>
        <dbReference type="EMBL" id="SUI47324.1"/>
    </source>
</evidence>
<dbReference type="SUPFAM" id="SSF55729">
    <property type="entry name" value="Acyl-CoA N-acyltransferases (Nat)"/>
    <property type="match status" value="1"/>
</dbReference>
<gene>
    <name evidence="3" type="ORF">NCTC10211_02098</name>
</gene>
<dbReference type="Gene3D" id="3.40.630.30">
    <property type="match status" value="1"/>
</dbReference>
<dbReference type="InterPro" id="IPR016181">
    <property type="entry name" value="Acyl_CoA_acyltransferase"/>
</dbReference>
<sequence length="98" mass="10538">MYAAGIRTIGKPIRRSTKRASIAAGRSSRCSKARRSRGGGGAGPPNPRGPQRDLRQLLFFYVSAHKRGQGLGRQLFQLCLRQAAQDGAAGLYVSSIPQ</sequence>
<evidence type="ECO:0000259" key="2">
    <source>
        <dbReference type="Pfam" id="PF00583"/>
    </source>
</evidence>
<evidence type="ECO:0000313" key="4">
    <source>
        <dbReference type="Proteomes" id="UP000254765"/>
    </source>
</evidence>
<dbReference type="EMBL" id="UGYK01000002">
    <property type="protein sequence ID" value="SUI47324.1"/>
    <property type="molecule type" value="Genomic_DNA"/>
</dbReference>
<evidence type="ECO:0000256" key="1">
    <source>
        <dbReference type="SAM" id="MobiDB-lite"/>
    </source>
</evidence>
<feature type="domain" description="N-acetyltransferase" evidence="2">
    <location>
        <begin position="51"/>
        <end position="92"/>
    </location>
</feature>
<dbReference type="GO" id="GO:0016747">
    <property type="term" value="F:acyltransferase activity, transferring groups other than amino-acyl groups"/>
    <property type="evidence" value="ECO:0007669"/>
    <property type="project" value="InterPro"/>
</dbReference>
<dbReference type="Proteomes" id="UP000254765">
    <property type="component" value="Unassembled WGS sequence"/>
</dbReference>
<feature type="region of interest" description="Disordered" evidence="1">
    <location>
        <begin position="1"/>
        <end position="52"/>
    </location>
</feature>
<name>A0A379YMG1_SERMA</name>
<dbReference type="AlphaFoldDB" id="A0A379YMG1"/>
<dbReference type="Pfam" id="PF00583">
    <property type="entry name" value="Acetyltransf_1"/>
    <property type="match status" value="1"/>
</dbReference>
<organism evidence="3 4">
    <name type="scientific">Serratia marcescens</name>
    <dbReference type="NCBI Taxonomy" id="615"/>
    <lineage>
        <taxon>Bacteria</taxon>
        <taxon>Pseudomonadati</taxon>
        <taxon>Pseudomonadota</taxon>
        <taxon>Gammaproteobacteria</taxon>
        <taxon>Enterobacterales</taxon>
        <taxon>Yersiniaceae</taxon>
        <taxon>Serratia</taxon>
    </lineage>
</organism>
<accession>A0A379YMG1</accession>
<dbReference type="CDD" id="cd04301">
    <property type="entry name" value="NAT_SF"/>
    <property type="match status" value="1"/>
</dbReference>
<proteinExistence type="predicted"/>